<dbReference type="EMBL" id="OX451739">
    <property type="protein sequence ID" value="CAI8609294.1"/>
    <property type="molecule type" value="Genomic_DNA"/>
</dbReference>
<feature type="region of interest" description="Disordered" evidence="1">
    <location>
        <begin position="73"/>
        <end position="115"/>
    </location>
</feature>
<keyword evidence="3" id="KW-1185">Reference proteome</keyword>
<organism evidence="2 3">
    <name type="scientific">Vicia faba</name>
    <name type="common">Broad bean</name>
    <name type="synonym">Faba vulgaris</name>
    <dbReference type="NCBI Taxonomy" id="3906"/>
    <lineage>
        <taxon>Eukaryota</taxon>
        <taxon>Viridiplantae</taxon>
        <taxon>Streptophyta</taxon>
        <taxon>Embryophyta</taxon>
        <taxon>Tracheophyta</taxon>
        <taxon>Spermatophyta</taxon>
        <taxon>Magnoliopsida</taxon>
        <taxon>eudicotyledons</taxon>
        <taxon>Gunneridae</taxon>
        <taxon>Pentapetalae</taxon>
        <taxon>rosids</taxon>
        <taxon>fabids</taxon>
        <taxon>Fabales</taxon>
        <taxon>Fabaceae</taxon>
        <taxon>Papilionoideae</taxon>
        <taxon>50 kb inversion clade</taxon>
        <taxon>NPAAA clade</taxon>
        <taxon>Hologalegina</taxon>
        <taxon>IRL clade</taxon>
        <taxon>Fabeae</taxon>
        <taxon>Vicia</taxon>
    </lineage>
</organism>
<feature type="compositionally biased region" description="Basic residues" evidence="1">
    <location>
        <begin position="103"/>
        <end position="115"/>
    </location>
</feature>
<sequence length="129" mass="14382">MSPSTSNNRKVVAHNAPAPAARLPSPTLTVLPETYIVTAPPSTSDRAASPYRFEIDDAPLVVRTASFLPLPNSLFSDNTPIDNRGSRHPATQIRPDPVVQPRKSPRSAYRTRRENRHGRRVAICLFRFR</sequence>
<protein>
    <submittedName>
        <fullName evidence="2">Uncharacterized protein</fullName>
    </submittedName>
</protein>
<dbReference type="AlphaFoldDB" id="A0AAV1AJJ3"/>
<evidence type="ECO:0000313" key="2">
    <source>
        <dbReference type="EMBL" id="CAI8609294.1"/>
    </source>
</evidence>
<gene>
    <name evidence="2" type="ORF">VFH_IV125920</name>
</gene>
<evidence type="ECO:0000313" key="3">
    <source>
        <dbReference type="Proteomes" id="UP001157006"/>
    </source>
</evidence>
<dbReference type="Proteomes" id="UP001157006">
    <property type="component" value="Chromosome 4"/>
</dbReference>
<reference evidence="2 3" key="1">
    <citation type="submission" date="2023-01" db="EMBL/GenBank/DDBJ databases">
        <authorList>
            <person name="Kreplak J."/>
        </authorList>
    </citation>
    <scope>NUCLEOTIDE SEQUENCE [LARGE SCALE GENOMIC DNA]</scope>
</reference>
<name>A0AAV1AJJ3_VICFA</name>
<proteinExistence type="predicted"/>
<feature type="region of interest" description="Disordered" evidence="1">
    <location>
        <begin position="1"/>
        <end position="25"/>
    </location>
</feature>
<accession>A0AAV1AJJ3</accession>
<evidence type="ECO:0000256" key="1">
    <source>
        <dbReference type="SAM" id="MobiDB-lite"/>
    </source>
</evidence>